<reference evidence="1 2" key="1">
    <citation type="journal article" date="2010" name="ChemBioChem">
        <title>Cloning and characterization of the biosynthetic gene cluster of 16-membered macrolide antibiotic FD-891: involvement of a dual functional cytochrome P450 monooxygenase catalyzing epoxidation and hydroxylation.</title>
        <authorList>
            <person name="Kudo F."/>
            <person name="Motegi A."/>
            <person name="Mizoue K."/>
            <person name="Eguchi T."/>
        </authorList>
    </citation>
    <scope>NUCLEOTIDE SEQUENCE [LARGE SCALE GENOMIC DNA]</scope>
    <source>
        <strain evidence="1 2">A-8890</strain>
    </source>
</reference>
<sequence length="80" mass="8709">MCAKSALLTALTNWVPPVPVITLAKPWVKPLPALGRAATLPPSRRAMSSRTRWGRSFHWGRTAVEWYGGLGVMTIGIPQA</sequence>
<reference evidence="1 2" key="2">
    <citation type="journal article" date="2023" name="ChemBioChem">
        <title>Acyltransferase Domain Exchange between Two Independent Type I Polyketide Synthases in the Same Producer Strain of Macrolide Antibiotics.</title>
        <authorList>
            <person name="Kudo F."/>
            <person name="Kishikawa K."/>
            <person name="Tsuboi K."/>
            <person name="Kido T."/>
            <person name="Usui T."/>
            <person name="Hashimoto J."/>
            <person name="Shin-Ya K."/>
            <person name="Miyanaga A."/>
            <person name="Eguchi T."/>
        </authorList>
    </citation>
    <scope>NUCLEOTIDE SEQUENCE [LARGE SCALE GENOMIC DNA]</scope>
    <source>
        <strain evidence="1 2">A-8890</strain>
    </source>
</reference>
<evidence type="ECO:0000313" key="1">
    <source>
        <dbReference type="EMBL" id="BBC30663.1"/>
    </source>
</evidence>
<protein>
    <submittedName>
        <fullName evidence="1">Uncharacterized protein</fullName>
    </submittedName>
</protein>
<accession>A0ABM7F480</accession>
<keyword evidence="2" id="KW-1185">Reference proteome</keyword>
<name>A0ABM7F480_9ACTN</name>
<proteinExistence type="predicted"/>
<organism evidence="1 2">
    <name type="scientific">Streptomyces graminofaciens</name>
    <dbReference type="NCBI Taxonomy" id="68212"/>
    <lineage>
        <taxon>Bacteria</taxon>
        <taxon>Bacillati</taxon>
        <taxon>Actinomycetota</taxon>
        <taxon>Actinomycetes</taxon>
        <taxon>Kitasatosporales</taxon>
        <taxon>Streptomycetaceae</taxon>
        <taxon>Streptomyces</taxon>
    </lineage>
</organism>
<evidence type="ECO:0000313" key="2">
    <source>
        <dbReference type="Proteomes" id="UP001321542"/>
    </source>
</evidence>
<dbReference type="Proteomes" id="UP001321542">
    <property type="component" value="Chromosome"/>
</dbReference>
<dbReference type="EMBL" id="AP018448">
    <property type="protein sequence ID" value="BBC30663.1"/>
    <property type="molecule type" value="Genomic_DNA"/>
</dbReference>
<gene>
    <name evidence="1" type="ORF">SGFS_019570</name>
</gene>